<organism evidence="1 2">
    <name type="scientific">Aporhodopirellula aestuarii</name>
    <dbReference type="NCBI Taxonomy" id="2950107"/>
    <lineage>
        <taxon>Bacteria</taxon>
        <taxon>Pseudomonadati</taxon>
        <taxon>Planctomycetota</taxon>
        <taxon>Planctomycetia</taxon>
        <taxon>Pirellulales</taxon>
        <taxon>Pirellulaceae</taxon>
        <taxon>Aporhodopirellula</taxon>
    </lineage>
</organism>
<dbReference type="Proteomes" id="UP001202961">
    <property type="component" value="Unassembled WGS sequence"/>
</dbReference>
<name>A0ABT0UBQ6_9BACT</name>
<reference evidence="1 2" key="1">
    <citation type="journal article" date="2022" name="Syst. Appl. Microbiol.">
        <title>Rhodopirellula aestuarii sp. nov., a novel member of the genus Rhodopirellula isolated from brackish sediments collected in the Tagus River estuary, Portugal.</title>
        <authorList>
            <person name="Vitorino I.R."/>
            <person name="Klimek D."/>
            <person name="Calusinska M."/>
            <person name="Lobo-da-Cunha A."/>
            <person name="Vasconcelos V."/>
            <person name="Lage O.M."/>
        </authorList>
    </citation>
    <scope>NUCLEOTIDE SEQUENCE [LARGE SCALE GENOMIC DNA]</scope>
    <source>
        <strain evidence="1 2">ICT_H3.1</strain>
    </source>
</reference>
<dbReference type="SUPFAM" id="SSF88946">
    <property type="entry name" value="Sigma2 domain of RNA polymerase sigma factors"/>
    <property type="match status" value="1"/>
</dbReference>
<dbReference type="InterPro" id="IPR013325">
    <property type="entry name" value="RNA_pol_sigma_r2"/>
</dbReference>
<accession>A0ABT0UBQ6</accession>
<evidence type="ECO:0000313" key="2">
    <source>
        <dbReference type="Proteomes" id="UP001202961"/>
    </source>
</evidence>
<sequence length="445" mass="50917">MCRNDLSSAGQPIDDANCIANAAAKCKRAYDEMLEHCADGDPTEEDLTQRLPSLKADFERSLERLIPIVDDAASRIAKRFSPVLDETEFQQVARIHISRKISQFRSGTFVGWLNTVLARLAISGYRKKRKTTAREVTLDKSSELAIDAAGDSVQEISEERLSSSFDVPYKPMQEAFEKYWSEAKVPSDQYKAMFFAASGIVRFLSQTQTEFVSRYARPLTDWEVDHRNAVERCNIVVFDWTDAHAMEAWQEQTTDDSFGDATLEDLEAVYEKMLKSARQNASHNLMRHYWKFLLVDDHWKYTVRGIGDDQSDETLSNIDWSWNDWANLLSFDGWIGISSAQAWKSLMERAGLDNDINANFCRIFSFPPIQPKEKDKKNFKEDETRMVNPSKVKVIERWLSNSDVLVPSDEQDVPVDPQVRMLMRLGAANRSCIEIPLPWIGTEVP</sequence>
<protein>
    <recommendedName>
        <fullName evidence="3">RNA polymerase sigma-70 region 2 domain-containing protein</fullName>
    </recommendedName>
</protein>
<gene>
    <name evidence="1" type="ORF">NB063_27735</name>
</gene>
<proteinExistence type="predicted"/>
<evidence type="ECO:0000313" key="1">
    <source>
        <dbReference type="EMBL" id="MCM2374428.1"/>
    </source>
</evidence>
<dbReference type="EMBL" id="JAMQBK010000085">
    <property type="protein sequence ID" value="MCM2374428.1"/>
    <property type="molecule type" value="Genomic_DNA"/>
</dbReference>
<comment type="caution">
    <text evidence="1">The sequence shown here is derived from an EMBL/GenBank/DDBJ whole genome shotgun (WGS) entry which is preliminary data.</text>
</comment>
<dbReference type="RefSeq" id="WP_250932319.1">
    <property type="nucleotide sequence ID" value="NZ_JAMQBK010000085.1"/>
</dbReference>
<keyword evidence="2" id="KW-1185">Reference proteome</keyword>
<evidence type="ECO:0008006" key="3">
    <source>
        <dbReference type="Google" id="ProtNLM"/>
    </source>
</evidence>